<dbReference type="Gene3D" id="3.30.160.140">
    <property type="entry name" value="Shew3726-like"/>
    <property type="match status" value="1"/>
</dbReference>
<protein>
    <submittedName>
        <fullName evidence="1">DUF1488 domain-containing protein</fullName>
    </submittedName>
</protein>
<name>A0ABV9JQH3_9GAMM</name>
<organism evidence="1 2">
    <name type="scientific">Rheinheimera marina</name>
    <dbReference type="NCBI Taxonomy" id="1774958"/>
    <lineage>
        <taxon>Bacteria</taxon>
        <taxon>Pseudomonadati</taxon>
        <taxon>Pseudomonadota</taxon>
        <taxon>Gammaproteobacteria</taxon>
        <taxon>Chromatiales</taxon>
        <taxon>Chromatiaceae</taxon>
        <taxon>Rheinheimera</taxon>
    </lineage>
</organism>
<evidence type="ECO:0000313" key="1">
    <source>
        <dbReference type="EMBL" id="MFC4656517.1"/>
    </source>
</evidence>
<reference evidence="2" key="1">
    <citation type="journal article" date="2019" name="Int. J. Syst. Evol. Microbiol.">
        <title>The Global Catalogue of Microorganisms (GCM) 10K type strain sequencing project: providing services to taxonomists for standard genome sequencing and annotation.</title>
        <authorList>
            <consortium name="The Broad Institute Genomics Platform"/>
            <consortium name="The Broad Institute Genome Sequencing Center for Infectious Disease"/>
            <person name="Wu L."/>
            <person name="Ma J."/>
        </authorList>
    </citation>
    <scope>NUCLEOTIDE SEQUENCE [LARGE SCALE GENOMIC DNA]</scope>
    <source>
        <strain evidence="2">DT28</strain>
    </source>
</reference>
<dbReference type="RefSeq" id="WP_377335658.1">
    <property type="nucleotide sequence ID" value="NZ_JBHSGB010000016.1"/>
</dbReference>
<dbReference type="InterPro" id="IPR036692">
    <property type="entry name" value="Shew3726-like_sf"/>
</dbReference>
<dbReference type="Proteomes" id="UP001595962">
    <property type="component" value="Unassembled WGS sequence"/>
</dbReference>
<keyword evidence="2" id="KW-1185">Reference proteome</keyword>
<dbReference type="EMBL" id="JBHSGB010000016">
    <property type="protein sequence ID" value="MFC4656517.1"/>
    <property type="molecule type" value="Genomic_DNA"/>
</dbReference>
<comment type="caution">
    <text evidence="1">The sequence shown here is derived from an EMBL/GenBank/DDBJ whole genome shotgun (WGS) entry which is preliminary data.</text>
</comment>
<sequence length="82" mass="9452">MNQQLIFNHDFVWNEHEQAAQCSCLQAGLKVIIYIKKPEGWIADAWLVQVKEDYFFWEEEIEAALDAQPLGEDAILRLDGSA</sequence>
<accession>A0ABV9JQH3</accession>
<proteinExistence type="predicted"/>
<gene>
    <name evidence="1" type="ORF">ACFO3I_15975</name>
</gene>
<evidence type="ECO:0000313" key="2">
    <source>
        <dbReference type="Proteomes" id="UP001595962"/>
    </source>
</evidence>